<evidence type="ECO:0000256" key="5">
    <source>
        <dbReference type="ARBA" id="ARBA00023273"/>
    </source>
</evidence>
<evidence type="ECO:0000313" key="10">
    <source>
        <dbReference type="EMBL" id="KAJ3254554.1"/>
    </source>
</evidence>
<dbReference type="InterPro" id="IPR033253">
    <property type="entry name" value="CFAP45"/>
</dbReference>
<comment type="similarity">
    <text evidence="6">Belongs to the CFAP45 family.</text>
</comment>
<feature type="coiled-coil region" evidence="8">
    <location>
        <begin position="112"/>
        <end position="139"/>
    </location>
</feature>
<comment type="caution">
    <text evidence="10">The sequence shown here is derived from an EMBL/GenBank/DDBJ whole genome shotgun (WGS) entry which is preliminary data.</text>
</comment>
<dbReference type="PANTHER" id="PTHR15504">
    <property type="entry name" value="NASOPHARYNGEAL EPITHELIUM SPECIFIC PROTEIN 1"/>
    <property type="match status" value="1"/>
</dbReference>
<evidence type="ECO:0000256" key="3">
    <source>
        <dbReference type="ARBA" id="ARBA00023054"/>
    </source>
</evidence>
<evidence type="ECO:0000256" key="4">
    <source>
        <dbReference type="ARBA" id="ARBA00023069"/>
    </source>
</evidence>
<sequence>MIKQKSDNAIKLEKPITVITRDNIRKLRPHLNNEAELKKNKRAILIGADELDKIRNAAKFLTPSEIQEREKLLNGHKNEQLAIAANRKLAMEKYDVMRAKNAKLSDLDRETLEKANHLLAKAQMQIEEQEDEIKHLNELMLYAKCVSIRDNQVEQKQQRKEEDLRLDAIMERERVNELAKLEEKERKRMEELRRGAAKIRQQIEERREAALLEQERKDQETKQILKTIAENAEQEKREKAAKIQAQRKLMQGVTSANQESIELKKKEKLLEEEEDRKVLQYILEKEKRDLENDRIQAQKKAEREQELARLRAAQEKMSDKQAQQDALRAQRAYEAYEREWRRKEKEAAEKQLQQEKELREERLRQQQAREKAIAIESHKLKEEFLASLQQQKEIEARIKQEEEIRAQKNRAYALEVKAQIKEKELAKQKSRDEFFLEGVKLGQERAEKKHKIELIKNRKIQVIIINTRNCAVWEFLKNTVPRLNVKFI</sequence>
<gene>
    <name evidence="10" type="primary">CCDC19</name>
    <name evidence="10" type="ORF">HK103_007108</name>
</gene>
<dbReference type="Proteomes" id="UP001210925">
    <property type="component" value="Unassembled WGS sequence"/>
</dbReference>
<keyword evidence="2 10" id="KW-0282">Flagellum</keyword>
<evidence type="ECO:0000256" key="1">
    <source>
        <dbReference type="ARBA" id="ARBA00004230"/>
    </source>
</evidence>
<feature type="domain" description="Trichohyalin-plectin-homology" evidence="9">
    <location>
        <begin position="126"/>
        <end position="461"/>
    </location>
</feature>
<dbReference type="PANTHER" id="PTHR15504:SF0">
    <property type="entry name" value="CILIA- AND FLAGELLA-ASSOCIATED PROTEIN 45"/>
    <property type="match status" value="1"/>
</dbReference>
<dbReference type="Pfam" id="PF13868">
    <property type="entry name" value="TPH"/>
    <property type="match status" value="1"/>
</dbReference>
<dbReference type="EMBL" id="JADGKB010000083">
    <property type="protein sequence ID" value="KAJ3254554.1"/>
    <property type="molecule type" value="Genomic_DNA"/>
</dbReference>
<evidence type="ECO:0000256" key="6">
    <source>
        <dbReference type="ARBA" id="ARBA00034116"/>
    </source>
</evidence>
<reference evidence="10" key="1">
    <citation type="submission" date="2020-05" db="EMBL/GenBank/DDBJ databases">
        <title>Phylogenomic resolution of chytrid fungi.</title>
        <authorList>
            <person name="Stajich J.E."/>
            <person name="Amses K."/>
            <person name="Simmons R."/>
            <person name="Seto K."/>
            <person name="Myers J."/>
            <person name="Bonds A."/>
            <person name="Quandt C.A."/>
            <person name="Barry K."/>
            <person name="Liu P."/>
            <person name="Grigoriev I."/>
            <person name="Longcore J.E."/>
            <person name="James T.Y."/>
        </authorList>
    </citation>
    <scope>NUCLEOTIDE SEQUENCE</scope>
    <source>
        <strain evidence="10">PLAUS21</strain>
    </source>
</reference>
<keyword evidence="4" id="KW-0969">Cilium</keyword>
<evidence type="ECO:0000259" key="9">
    <source>
        <dbReference type="Pfam" id="PF13868"/>
    </source>
</evidence>
<protein>
    <recommendedName>
        <fullName evidence="7">Cilia- and flagella-associated protein 45</fullName>
    </recommendedName>
</protein>
<dbReference type="InterPro" id="IPR043597">
    <property type="entry name" value="TPH_dom"/>
</dbReference>
<comment type="subcellular location">
    <subcellularLocation>
        <location evidence="1">Cell projection</location>
        <location evidence="1">Cilium</location>
        <location evidence="1">Flagellum</location>
    </subcellularLocation>
</comment>
<keyword evidence="5" id="KW-0966">Cell projection</keyword>
<keyword evidence="3 8" id="KW-0175">Coiled coil</keyword>
<evidence type="ECO:0000256" key="8">
    <source>
        <dbReference type="SAM" id="Coils"/>
    </source>
</evidence>
<dbReference type="GO" id="GO:0031514">
    <property type="term" value="C:motile cilium"/>
    <property type="evidence" value="ECO:0007669"/>
    <property type="project" value="UniProtKB-SubCell"/>
</dbReference>
<proteinExistence type="inferred from homology"/>
<organism evidence="10 11">
    <name type="scientific">Boothiomyces macroporosus</name>
    <dbReference type="NCBI Taxonomy" id="261099"/>
    <lineage>
        <taxon>Eukaryota</taxon>
        <taxon>Fungi</taxon>
        <taxon>Fungi incertae sedis</taxon>
        <taxon>Chytridiomycota</taxon>
        <taxon>Chytridiomycota incertae sedis</taxon>
        <taxon>Chytridiomycetes</taxon>
        <taxon>Rhizophydiales</taxon>
        <taxon>Terramycetaceae</taxon>
        <taxon>Boothiomyces</taxon>
    </lineage>
</organism>
<feature type="coiled-coil region" evidence="8">
    <location>
        <begin position="172"/>
        <end position="433"/>
    </location>
</feature>
<evidence type="ECO:0000256" key="7">
    <source>
        <dbReference type="ARBA" id="ARBA00034142"/>
    </source>
</evidence>
<accession>A0AAD5Y1N8</accession>
<dbReference type="AlphaFoldDB" id="A0AAD5Y1N8"/>
<evidence type="ECO:0000256" key="2">
    <source>
        <dbReference type="ARBA" id="ARBA00022846"/>
    </source>
</evidence>
<evidence type="ECO:0000313" key="11">
    <source>
        <dbReference type="Proteomes" id="UP001210925"/>
    </source>
</evidence>
<name>A0AAD5Y1N8_9FUNG</name>
<keyword evidence="11" id="KW-1185">Reference proteome</keyword>